<evidence type="ECO:0000256" key="3">
    <source>
        <dbReference type="ARBA" id="ARBA00022741"/>
    </source>
</evidence>
<dbReference type="PANTHER" id="PTHR43117">
    <property type="entry name" value="OSMOPROTECTANT IMPORT ATP-BINDING PROTEIN OSMV"/>
    <property type="match status" value="1"/>
</dbReference>
<dbReference type="Pfam" id="PF00005">
    <property type="entry name" value="ABC_tran"/>
    <property type="match status" value="1"/>
</dbReference>
<evidence type="ECO:0000256" key="2">
    <source>
        <dbReference type="ARBA" id="ARBA00022448"/>
    </source>
</evidence>
<dbReference type="AlphaFoldDB" id="A0A1U9YXE5"/>
<organism evidence="6 7">
    <name type="scientific">Martelella mediterranea DSM 17316</name>
    <dbReference type="NCBI Taxonomy" id="1122214"/>
    <lineage>
        <taxon>Bacteria</taxon>
        <taxon>Pseudomonadati</taxon>
        <taxon>Pseudomonadota</taxon>
        <taxon>Alphaproteobacteria</taxon>
        <taxon>Hyphomicrobiales</taxon>
        <taxon>Aurantimonadaceae</taxon>
        <taxon>Martelella</taxon>
    </lineage>
</organism>
<evidence type="ECO:0000313" key="7">
    <source>
        <dbReference type="Proteomes" id="UP000191135"/>
    </source>
</evidence>
<dbReference type="EMBL" id="CP020330">
    <property type="protein sequence ID" value="AQZ50104.1"/>
    <property type="molecule type" value="Genomic_DNA"/>
</dbReference>
<evidence type="ECO:0000313" key="6">
    <source>
        <dbReference type="EMBL" id="AQZ50104.1"/>
    </source>
</evidence>
<dbReference type="KEGG" id="mmed:Mame_00728"/>
<dbReference type="SMART" id="SM00382">
    <property type="entry name" value="AAA"/>
    <property type="match status" value="1"/>
</dbReference>
<dbReference type="GO" id="GO:0015697">
    <property type="term" value="P:quaternary ammonium group transport"/>
    <property type="evidence" value="ECO:0007669"/>
    <property type="project" value="UniProtKB-ARBA"/>
</dbReference>
<dbReference type="RefSeq" id="WP_018067604.1">
    <property type="nucleotide sequence ID" value="NZ_AQWH01000046.1"/>
</dbReference>
<dbReference type="SUPFAM" id="SSF52540">
    <property type="entry name" value="P-loop containing nucleoside triphosphate hydrolases"/>
    <property type="match status" value="1"/>
</dbReference>
<evidence type="ECO:0000256" key="1">
    <source>
        <dbReference type="ARBA" id="ARBA00005417"/>
    </source>
</evidence>
<evidence type="ECO:0000259" key="5">
    <source>
        <dbReference type="PROSITE" id="PS50893"/>
    </source>
</evidence>
<keyword evidence="6" id="KW-0378">Hydrolase</keyword>
<protein>
    <submittedName>
        <fullName evidence="6">Putative osmoprotectant uptake system ATP-binding protein YehX</fullName>
        <ecNumber evidence="6">3.6.3.-</ecNumber>
    </submittedName>
</protein>
<dbReference type="STRING" id="1122214.Mame_00728"/>
<accession>A0A1U9YXE5</accession>
<proteinExistence type="inferred from homology"/>
<dbReference type="eggNOG" id="COG1125">
    <property type="taxonomic scope" value="Bacteria"/>
</dbReference>
<keyword evidence="2" id="KW-0813">Transport</keyword>
<dbReference type="GO" id="GO:0005524">
    <property type="term" value="F:ATP binding"/>
    <property type="evidence" value="ECO:0007669"/>
    <property type="project" value="UniProtKB-KW"/>
</dbReference>
<dbReference type="Gene3D" id="3.40.50.300">
    <property type="entry name" value="P-loop containing nucleotide triphosphate hydrolases"/>
    <property type="match status" value="1"/>
</dbReference>
<dbReference type="PROSITE" id="PS00211">
    <property type="entry name" value="ABC_TRANSPORTER_1"/>
    <property type="match status" value="1"/>
</dbReference>
<dbReference type="Proteomes" id="UP000191135">
    <property type="component" value="Chromosome"/>
</dbReference>
<keyword evidence="3" id="KW-0547">Nucleotide-binding</keyword>
<keyword evidence="7" id="KW-1185">Reference proteome</keyword>
<name>A0A1U9YXE5_9HYPH</name>
<keyword evidence="4 6" id="KW-0067">ATP-binding</keyword>
<dbReference type="InterPro" id="IPR003439">
    <property type="entry name" value="ABC_transporter-like_ATP-bd"/>
</dbReference>
<dbReference type="PANTHER" id="PTHR43117:SF4">
    <property type="entry name" value="OSMOPROTECTANT IMPORT ATP-BINDING PROTEIN OSMV"/>
    <property type="match status" value="1"/>
</dbReference>
<dbReference type="InterPro" id="IPR027417">
    <property type="entry name" value="P-loop_NTPase"/>
</dbReference>
<comment type="similarity">
    <text evidence="1">Belongs to the ABC transporter superfamily.</text>
</comment>
<dbReference type="OrthoDB" id="9802264at2"/>
<reference evidence="6 7" key="1">
    <citation type="submission" date="2017-03" db="EMBL/GenBank/DDBJ databases">
        <title>Foreign affairs: Plasmid Transfer between Roseobacters and Rhizobia.</title>
        <authorList>
            <person name="Bartling P."/>
            <person name="Bunk B."/>
            <person name="Overmann J."/>
            <person name="Brinkmann H."/>
            <person name="Petersen J."/>
        </authorList>
    </citation>
    <scope>NUCLEOTIDE SEQUENCE [LARGE SCALE GENOMIC DNA]</scope>
    <source>
        <strain evidence="6 7">MACL11</strain>
    </source>
</reference>
<dbReference type="InterPro" id="IPR017871">
    <property type="entry name" value="ABC_transporter-like_CS"/>
</dbReference>
<sequence length="312" mass="34159">MIEIDGITKVYGKARAVDNVSLTVERGELAAIVGTSGSGKTTLMRMINRLVEPTSGTIRIDGRDNRDLPAYELRRGIGYAIQGHGLFPHRTVAENIATVPKLLGWDRKKRDDRVDELLTLFNLEPELYRDRMPQELSGGQKQRIGVARALAAEPALLLMDEPFGALDPIIRAKAQEDLLKIQRQFSTTVVLVTHDMDEAILLGHRIGVMHEGKLLQYAPPAEIIAHPASDFVNELLGTGDKAFRMLSLTAASKMVEEGPAEGPPIADTASLRDALAQILWTGRDAVPVARDGVIIGRITRERLLQRAEGPAS</sequence>
<feature type="domain" description="ABC transporter" evidence="5">
    <location>
        <begin position="2"/>
        <end position="236"/>
    </location>
</feature>
<dbReference type="FunFam" id="3.40.50.300:FF:000425">
    <property type="entry name" value="Probable ABC transporter, ATP-binding subunit"/>
    <property type="match status" value="1"/>
</dbReference>
<dbReference type="PROSITE" id="PS50893">
    <property type="entry name" value="ABC_TRANSPORTER_2"/>
    <property type="match status" value="1"/>
</dbReference>
<dbReference type="GO" id="GO:0016887">
    <property type="term" value="F:ATP hydrolysis activity"/>
    <property type="evidence" value="ECO:0007669"/>
    <property type="project" value="InterPro"/>
</dbReference>
<dbReference type="InterPro" id="IPR003593">
    <property type="entry name" value="AAA+_ATPase"/>
</dbReference>
<gene>
    <name evidence="6" type="primary">yehX</name>
    <name evidence="6" type="ORF">Mame_00728</name>
</gene>
<dbReference type="EC" id="3.6.3.-" evidence="6"/>
<evidence type="ECO:0000256" key="4">
    <source>
        <dbReference type="ARBA" id="ARBA00022840"/>
    </source>
</evidence>